<feature type="domain" description="HTH araC/xylS-type" evidence="5">
    <location>
        <begin position="210"/>
        <end position="311"/>
    </location>
</feature>
<dbReference type="GO" id="GO:0043565">
    <property type="term" value="F:sequence-specific DNA binding"/>
    <property type="evidence" value="ECO:0007669"/>
    <property type="project" value="InterPro"/>
</dbReference>
<dbReference type="Pfam" id="PF12833">
    <property type="entry name" value="HTH_18"/>
    <property type="match status" value="1"/>
</dbReference>
<dbReference type="AlphaFoldDB" id="I7ZI71"/>
<evidence type="ECO:0000256" key="1">
    <source>
        <dbReference type="ARBA" id="ARBA00023015"/>
    </source>
</evidence>
<dbReference type="InterPro" id="IPR020449">
    <property type="entry name" value="Tscrpt_reg_AraC-type_HTH"/>
</dbReference>
<dbReference type="InterPro" id="IPR018062">
    <property type="entry name" value="HTH_AraC-typ_CS"/>
</dbReference>
<evidence type="ECO:0000259" key="5">
    <source>
        <dbReference type="PROSITE" id="PS01124"/>
    </source>
</evidence>
<evidence type="ECO:0000313" key="6">
    <source>
        <dbReference type="EMBL" id="EIT71604.1"/>
    </source>
</evidence>
<name>I7ZI71_9GAMM</name>
<accession>I7ZI71</accession>
<evidence type="ECO:0000313" key="7">
    <source>
        <dbReference type="Proteomes" id="UP000003704"/>
    </source>
</evidence>
<dbReference type="EMBL" id="AKGD01000001">
    <property type="protein sequence ID" value="EIT71604.1"/>
    <property type="molecule type" value="Genomic_DNA"/>
</dbReference>
<evidence type="ECO:0000256" key="3">
    <source>
        <dbReference type="ARBA" id="ARBA00023163"/>
    </source>
</evidence>
<feature type="region of interest" description="Disordered" evidence="4">
    <location>
        <begin position="317"/>
        <end position="370"/>
    </location>
</feature>
<dbReference type="PROSITE" id="PS01124">
    <property type="entry name" value="HTH_ARAC_FAMILY_2"/>
    <property type="match status" value="1"/>
</dbReference>
<dbReference type="InterPro" id="IPR018060">
    <property type="entry name" value="HTH_AraC"/>
</dbReference>
<dbReference type="STRING" id="1172194.WQQ_17410"/>
<evidence type="ECO:0000256" key="2">
    <source>
        <dbReference type="ARBA" id="ARBA00023125"/>
    </source>
</evidence>
<organism evidence="6 7">
    <name type="scientific">Hydrocarboniphaga effusa AP103</name>
    <dbReference type="NCBI Taxonomy" id="1172194"/>
    <lineage>
        <taxon>Bacteria</taxon>
        <taxon>Pseudomonadati</taxon>
        <taxon>Pseudomonadota</taxon>
        <taxon>Gammaproteobacteria</taxon>
        <taxon>Nevskiales</taxon>
        <taxon>Nevskiaceae</taxon>
        <taxon>Hydrocarboniphaga</taxon>
    </lineage>
</organism>
<gene>
    <name evidence="6" type="ORF">WQQ_17410</name>
</gene>
<dbReference type="PRINTS" id="PR00032">
    <property type="entry name" value="HTHARAC"/>
</dbReference>
<evidence type="ECO:0000256" key="4">
    <source>
        <dbReference type="SAM" id="MobiDB-lite"/>
    </source>
</evidence>
<proteinExistence type="predicted"/>
<protein>
    <recommendedName>
        <fullName evidence="5">HTH araC/xylS-type domain-containing protein</fullName>
    </recommendedName>
</protein>
<reference evidence="6 7" key="1">
    <citation type="journal article" date="2012" name="J. Bacteriol.">
        <title>Genome Sequence of n-Alkane-Degrading Hydrocarboniphaga effusa Strain AP103T (ATCC BAA-332T).</title>
        <authorList>
            <person name="Chang H.K."/>
            <person name="Zylstra G.J."/>
            <person name="Chae J.C."/>
        </authorList>
    </citation>
    <scope>NUCLEOTIDE SEQUENCE [LARGE SCALE GENOMIC DNA]</scope>
    <source>
        <strain evidence="6 7">AP103</strain>
    </source>
</reference>
<dbReference type="SUPFAM" id="SSF46689">
    <property type="entry name" value="Homeodomain-like"/>
    <property type="match status" value="1"/>
</dbReference>
<comment type="caution">
    <text evidence="6">The sequence shown here is derived from an EMBL/GenBank/DDBJ whole genome shotgun (WGS) entry which is preliminary data.</text>
</comment>
<dbReference type="Gene3D" id="1.10.10.60">
    <property type="entry name" value="Homeodomain-like"/>
    <property type="match status" value="1"/>
</dbReference>
<dbReference type="GO" id="GO:0003700">
    <property type="term" value="F:DNA-binding transcription factor activity"/>
    <property type="evidence" value="ECO:0007669"/>
    <property type="project" value="InterPro"/>
</dbReference>
<keyword evidence="7" id="KW-1185">Reference proteome</keyword>
<keyword evidence="1" id="KW-0805">Transcription regulation</keyword>
<keyword evidence="3" id="KW-0804">Transcription</keyword>
<dbReference type="InterPro" id="IPR050204">
    <property type="entry name" value="AraC_XylS_family_regulators"/>
</dbReference>
<keyword evidence="2" id="KW-0238">DNA-binding</keyword>
<dbReference type="InterPro" id="IPR009057">
    <property type="entry name" value="Homeodomain-like_sf"/>
</dbReference>
<dbReference type="InterPro" id="IPR035418">
    <property type="entry name" value="AraC-bd_2"/>
</dbReference>
<dbReference type="PANTHER" id="PTHR46796">
    <property type="entry name" value="HTH-TYPE TRANSCRIPTIONAL ACTIVATOR RHAS-RELATED"/>
    <property type="match status" value="1"/>
</dbReference>
<sequence length="370" mass="41335">MRGKPLYPAPLDSDRIVGFAQWKEAVNSNFPWLEHRRSPGGDFRGEVRAYGIPGGSLTVIKVSALEVTRTRYLVAQSESGFFKLMWQMAGVMHLEQDGRECLVEAGQATVCDTARPYRIRITEHAHLTVLMLPYEALPIWEGISQRVCGVPLTDKVTLQAALAALMSLRGVVDTESCETVLKALMWMFTSLLYRSVSPLGSVSTHNLRLNKARQHILRNIRDPSLDVDNLAAALCMSRRSLYMLLKEHQLTPVKMIHDIRLQRTMQVLGDASQHHRKIIDIAFDHGFNDYATFSRLFKSYYGLTPSECRHKLQEPGFVGERSSQMPLSRRNGEDAACAKPSGFSRATGGNSPPEEITIGRRGLRLGKAAG</sequence>
<dbReference type="Proteomes" id="UP000003704">
    <property type="component" value="Unassembled WGS sequence"/>
</dbReference>
<dbReference type="PANTHER" id="PTHR46796:SF6">
    <property type="entry name" value="ARAC SUBFAMILY"/>
    <property type="match status" value="1"/>
</dbReference>
<dbReference type="SMART" id="SM00342">
    <property type="entry name" value="HTH_ARAC"/>
    <property type="match status" value="1"/>
</dbReference>
<dbReference type="PROSITE" id="PS00041">
    <property type="entry name" value="HTH_ARAC_FAMILY_1"/>
    <property type="match status" value="1"/>
</dbReference>
<dbReference type="Pfam" id="PF14525">
    <property type="entry name" value="AraC_binding_2"/>
    <property type="match status" value="1"/>
</dbReference>